<evidence type="ECO:0000313" key="2">
    <source>
        <dbReference type="Proteomes" id="UP000324020"/>
    </source>
</evidence>
<proteinExistence type="predicted"/>
<protein>
    <submittedName>
        <fullName evidence="1">Uncharacterized protein</fullName>
    </submittedName>
</protein>
<accession>A0A1G7RQN6</accession>
<organism evidence="1 2">
    <name type="scientific">Halorubrum xinjiangense</name>
    <dbReference type="NCBI Taxonomy" id="261291"/>
    <lineage>
        <taxon>Archaea</taxon>
        <taxon>Methanobacteriati</taxon>
        <taxon>Methanobacteriota</taxon>
        <taxon>Stenosarchaea group</taxon>
        <taxon>Halobacteria</taxon>
        <taxon>Halobacteriales</taxon>
        <taxon>Haloferacaceae</taxon>
        <taxon>Halorubrum</taxon>
    </lineage>
</organism>
<dbReference type="Proteomes" id="UP000324020">
    <property type="component" value="Unassembled WGS sequence"/>
</dbReference>
<evidence type="ECO:0000313" key="1">
    <source>
        <dbReference type="EMBL" id="SDG12993.1"/>
    </source>
</evidence>
<dbReference type="AlphaFoldDB" id="A0A1G7RQN6"/>
<gene>
    <name evidence="1" type="ORF">SAMN04488067_11652</name>
</gene>
<name>A0A1G7RQN6_9EURY</name>
<dbReference type="EMBL" id="FNBO01000016">
    <property type="protein sequence ID" value="SDG12993.1"/>
    <property type="molecule type" value="Genomic_DNA"/>
</dbReference>
<reference evidence="1 2" key="1">
    <citation type="submission" date="2016-10" db="EMBL/GenBank/DDBJ databases">
        <authorList>
            <person name="Varghese N."/>
            <person name="Submissions S."/>
        </authorList>
    </citation>
    <scope>NUCLEOTIDE SEQUENCE [LARGE SCALE GENOMIC DNA]</scope>
    <source>
        <strain evidence="1 2">CGMCC 1.3527</strain>
    </source>
</reference>
<sequence length="44" mass="5034">MTIGGTTVGPLTEDVRDRLREYRDREGFSNYNEAVDDLLKNMNA</sequence>
<keyword evidence="2" id="KW-1185">Reference proteome</keyword>
<dbReference type="RefSeq" id="WP_262488617.1">
    <property type="nucleotide sequence ID" value="NZ_FNBO01000016.1"/>
</dbReference>